<dbReference type="InterPro" id="IPR036188">
    <property type="entry name" value="FAD/NAD-bd_sf"/>
</dbReference>
<dbReference type="SUPFAM" id="SSF51905">
    <property type="entry name" value="FAD/NAD(P)-binding domain"/>
    <property type="match status" value="1"/>
</dbReference>
<dbReference type="Pfam" id="PF01266">
    <property type="entry name" value="DAO"/>
    <property type="match status" value="1"/>
</dbReference>
<keyword evidence="3" id="KW-0285">Flavoprotein</keyword>
<keyword evidence="5" id="KW-0560">Oxidoreductase</keyword>
<organism evidence="7 8">
    <name type="scientific">Polysphondylium violaceum</name>
    <dbReference type="NCBI Taxonomy" id="133409"/>
    <lineage>
        <taxon>Eukaryota</taxon>
        <taxon>Amoebozoa</taxon>
        <taxon>Evosea</taxon>
        <taxon>Eumycetozoa</taxon>
        <taxon>Dictyostelia</taxon>
        <taxon>Dictyosteliales</taxon>
        <taxon>Dictyosteliaceae</taxon>
        <taxon>Polysphondylium</taxon>
    </lineage>
</organism>
<dbReference type="InterPro" id="IPR006076">
    <property type="entry name" value="FAD-dep_OxRdtase"/>
</dbReference>
<evidence type="ECO:0000256" key="1">
    <source>
        <dbReference type="ARBA" id="ARBA00001974"/>
    </source>
</evidence>
<evidence type="ECO:0000259" key="6">
    <source>
        <dbReference type="Pfam" id="PF01266"/>
    </source>
</evidence>
<evidence type="ECO:0000313" key="7">
    <source>
        <dbReference type="EMBL" id="KAF2071075.1"/>
    </source>
</evidence>
<dbReference type="SUPFAM" id="SSF54373">
    <property type="entry name" value="FAD-linked reductases, C-terminal domain"/>
    <property type="match status" value="1"/>
</dbReference>
<feature type="domain" description="FAD dependent oxidoreductase" evidence="6">
    <location>
        <begin position="35"/>
        <end position="395"/>
    </location>
</feature>
<comment type="cofactor">
    <cofactor evidence="1">
        <name>FAD</name>
        <dbReference type="ChEBI" id="CHEBI:57692"/>
    </cofactor>
</comment>
<keyword evidence="8" id="KW-1185">Reference proteome</keyword>
<protein>
    <recommendedName>
        <fullName evidence="6">FAD dependent oxidoreductase domain-containing protein</fullName>
    </recommendedName>
</protein>
<dbReference type="InterPro" id="IPR045170">
    <property type="entry name" value="MTOX"/>
</dbReference>
<comment type="similarity">
    <text evidence="2">Belongs to the MSOX/MTOX family.</text>
</comment>
<accession>A0A8J4PQP5</accession>
<evidence type="ECO:0000256" key="5">
    <source>
        <dbReference type="ARBA" id="ARBA00023002"/>
    </source>
</evidence>
<dbReference type="EMBL" id="AJWJ01000416">
    <property type="protein sequence ID" value="KAF2071075.1"/>
    <property type="molecule type" value="Genomic_DNA"/>
</dbReference>
<keyword evidence="4" id="KW-0274">FAD</keyword>
<dbReference type="Gene3D" id="3.50.50.60">
    <property type="entry name" value="FAD/NAD(P)-binding domain"/>
    <property type="match status" value="1"/>
</dbReference>
<name>A0A8J4PQP5_9MYCE</name>
<evidence type="ECO:0000256" key="4">
    <source>
        <dbReference type="ARBA" id="ARBA00022827"/>
    </source>
</evidence>
<dbReference type="AlphaFoldDB" id="A0A8J4PQP5"/>
<dbReference type="PANTHER" id="PTHR10961">
    <property type="entry name" value="PEROXISOMAL SARCOSINE OXIDASE"/>
    <property type="match status" value="1"/>
</dbReference>
<dbReference type="Gene3D" id="3.30.9.10">
    <property type="entry name" value="D-Amino Acid Oxidase, subunit A, domain 2"/>
    <property type="match status" value="1"/>
</dbReference>
<evidence type="ECO:0000313" key="8">
    <source>
        <dbReference type="Proteomes" id="UP000695562"/>
    </source>
</evidence>
<dbReference type="NCBIfam" id="NF008425">
    <property type="entry name" value="PRK11259.1"/>
    <property type="match status" value="1"/>
</dbReference>
<gene>
    <name evidence="7" type="ORF">CYY_007612</name>
</gene>
<comment type="caution">
    <text evidence="7">The sequence shown here is derived from an EMBL/GenBank/DDBJ whole genome shotgun (WGS) entry which is preliminary data.</text>
</comment>
<evidence type="ECO:0000256" key="3">
    <source>
        <dbReference type="ARBA" id="ARBA00022630"/>
    </source>
</evidence>
<reference evidence="7" key="1">
    <citation type="submission" date="2020-01" db="EMBL/GenBank/DDBJ databases">
        <title>Development of genomics and gene disruption for Polysphondylium violaceum indicates a role for the polyketide synthase stlB in stalk morphogenesis.</title>
        <authorList>
            <person name="Narita B."/>
            <person name="Kawabe Y."/>
            <person name="Kin K."/>
            <person name="Saito T."/>
            <person name="Gibbs R."/>
            <person name="Kuspa A."/>
            <person name="Muzny D."/>
            <person name="Queller D."/>
            <person name="Richards S."/>
            <person name="Strassman J."/>
            <person name="Sucgang R."/>
            <person name="Worley K."/>
            <person name="Schaap P."/>
        </authorList>
    </citation>
    <scope>NUCLEOTIDE SEQUENCE</scope>
    <source>
        <strain evidence="7">QSvi11</strain>
    </source>
</reference>
<sequence length="426" mass="48239">MSTQQPAYLRRIQTISPHLQAPPQTVTKNIIYSTIVIGGGVIGASCAYQLSKDGGNVLLLDQYHMAHDNGSSHGDGRIIRFSYPEDIYIELAKIVYPMWKDIEKESNTKLYQMTGGIDFGPGHLEPIVDLIQNYKKHNIPYELLNKEEAEKKFPQFKFSPTDVIVYQAEGGVLYASKAVKSLWLLCKQFGATVEQNKKVDRIKVESKDLITVLCDDQTVYKGRKVVFAAGGWTNELLYRSQLNLTLRIEVSQENVFYWEPRPDTPKSIDYSQYSNPVAIYYRDADNAFYSLPEIDIKGVKCGYHHSGTALDKMGMPGDRKPYPKEKLDQIKEYIGKYNPGLNNEKESSSLHCHYTNTPDYHFIVDRHPKHSNIIITSACSGHGFKFAPAIGKLVSCMARDVPTPFDISDFSLNRFNNKSLIKRTSA</sequence>
<dbReference type="OrthoDB" id="424974at2759"/>
<dbReference type="Proteomes" id="UP000695562">
    <property type="component" value="Unassembled WGS sequence"/>
</dbReference>
<dbReference type="PANTHER" id="PTHR10961:SF7">
    <property type="entry name" value="FAD DEPENDENT OXIDOREDUCTASE DOMAIN-CONTAINING PROTEIN"/>
    <property type="match status" value="1"/>
</dbReference>
<evidence type="ECO:0000256" key="2">
    <source>
        <dbReference type="ARBA" id="ARBA00010989"/>
    </source>
</evidence>
<dbReference type="GO" id="GO:0050660">
    <property type="term" value="F:flavin adenine dinucleotide binding"/>
    <property type="evidence" value="ECO:0007669"/>
    <property type="project" value="InterPro"/>
</dbReference>
<proteinExistence type="inferred from homology"/>
<dbReference type="GO" id="GO:0008115">
    <property type="term" value="F:sarcosine oxidase activity"/>
    <property type="evidence" value="ECO:0007669"/>
    <property type="project" value="TreeGrafter"/>
</dbReference>